<protein>
    <submittedName>
        <fullName evidence="1">Uncharacterized protein</fullName>
    </submittedName>
</protein>
<comment type="caution">
    <text evidence="1">The sequence shown here is derived from an EMBL/GenBank/DDBJ whole genome shotgun (WGS) entry which is preliminary data.</text>
</comment>
<dbReference type="Proteomes" id="UP001234178">
    <property type="component" value="Unassembled WGS sequence"/>
</dbReference>
<gene>
    <name evidence="1" type="ORF">OUZ56_006864</name>
</gene>
<reference evidence="1 2" key="1">
    <citation type="journal article" date="2023" name="Nucleic Acids Res.">
        <title>The hologenome of Daphnia magna reveals possible DNA methylation and microbiome-mediated evolution of the host genome.</title>
        <authorList>
            <person name="Chaturvedi A."/>
            <person name="Li X."/>
            <person name="Dhandapani V."/>
            <person name="Marshall H."/>
            <person name="Kissane S."/>
            <person name="Cuenca-Cambronero M."/>
            <person name="Asole G."/>
            <person name="Calvet F."/>
            <person name="Ruiz-Romero M."/>
            <person name="Marangio P."/>
            <person name="Guigo R."/>
            <person name="Rago D."/>
            <person name="Mirbahai L."/>
            <person name="Eastwood N."/>
            <person name="Colbourne J.K."/>
            <person name="Zhou J."/>
            <person name="Mallon E."/>
            <person name="Orsini L."/>
        </authorList>
    </citation>
    <scope>NUCLEOTIDE SEQUENCE [LARGE SCALE GENOMIC DNA]</scope>
    <source>
        <strain evidence="1">LRV0_1</strain>
    </source>
</reference>
<accession>A0ABQ9YX13</accession>
<dbReference type="EMBL" id="JAOYFB010000001">
    <property type="protein sequence ID" value="KAK4005141.1"/>
    <property type="molecule type" value="Genomic_DNA"/>
</dbReference>
<name>A0ABQ9YX13_9CRUS</name>
<organism evidence="1 2">
    <name type="scientific">Daphnia magna</name>
    <dbReference type="NCBI Taxonomy" id="35525"/>
    <lineage>
        <taxon>Eukaryota</taxon>
        <taxon>Metazoa</taxon>
        <taxon>Ecdysozoa</taxon>
        <taxon>Arthropoda</taxon>
        <taxon>Crustacea</taxon>
        <taxon>Branchiopoda</taxon>
        <taxon>Diplostraca</taxon>
        <taxon>Cladocera</taxon>
        <taxon>Anomopoda</taxon>
        <taxon>Daphniidae</taxon>
        <taxon>Daphnia</taxon>
    </lineage>
</organism>
<keyword evidence="2" id="KW-1185">Reference proteome</keyword>
<proteinExistence type="predicted"/>
<sequence>MILFGKQPSRACCLPILTFQMTCNNHVYSLTTAPMVVAAFGQFANLVNWLNFPSAPSPSGNTADSSSHSCSTPIVNLFLLRLPLPTDKRGGGSLVKKLLPLRLPESL</sequence>
<evidence type="ECO:0000313" key="1">
    <source>
        <dbReference type="EMBL" id="KAK4005141.1"/>
    </source>
</evidence>
<evidence type="ECO:0000313" key="2">
    <source>
        <dbReference type="Proteomes" id="UP001234178"/>
    </source>
</evidence>